<organism evidence="2">
    <name type="scientific">Capitella teleta</name>
    <name type="common">Polychaete worm</name>
    <dbReference type="NCBI Taxonomy" id="283909"/>
    <lineage>
        <taxon>Eukaryota</taxon>
        <taxon>Metazoa</taxon>
        <taxon>Spiralia</taxon>
        <taxon>Lophotrochozoa</taxon>
        <taxon>Annelida</taxon>
        <taxon>Polychaeta</taxon>
        <taxon>Sedentaria</taxon>
        <taxon>Scolecida</taxon>
        <taxon>Capitellidae</taxon>
        <taxon>Capitella</taxon>
    </lineage>
</organism>
<dbReference type="AlphaFoldDB" id="R7UQ25"/>
<reference evidence="2" key="1">
    <citation type="journal article" date="2013" name="Nature">
        <title>Insights into bilaterian evolution from three spiralian genomes.</title>
        <authorList>
            <person name="Simakov O."/>
            <person name="Marletaz F."/>
            <person name="Cho S.J."/>
            <person name="Edsinger-Gonzales E."/>
            <person name="Havlak P."/>
            <person name="Hellsten U."/>
            <person name="Kuo D.H."/>
            <person name="Larsson T."/>
            <person name="Lv J."/>
            <person name="Arendt D."/>
            <person name="Savage R."/>
            <person name="Osoegawa K."/>
            <person name="de Jong P."/>
            <person name="Grimwood J."/>
            <person name="Chapman J.A."/>
            <person name="Shapiro H."/>
            <person name="Aerts A."/>
            <person name="Otillar R.P."/>
            <person name="Terry A.Y."/>
            <person name="Boore J.L."/>
            <person name="Grigoriev I.V."/>
            <person name="Lindberg D.R."/>
            <person name="Seaver E.C."/>
            <person name="Weisblat D.A."/>
            <person name="Putnam N.H."/>
            <person name="Rokhsar D.S."/>
        </authorList>
    </citation>
    <scope>NUCLEOTIDE SEQUENCE</scope>
    <source>
        <strain evidence="2">I ESC-2004</strain>
    </source>
</reference>
<dbReference type="STRING" id="283909.R7UQ25"/>
<dbReference type="PANTHER" id="PTHR23093:SF18">
    <property type="entry name" value="GLUTAMATE RICH 6"/>
    <property type="match status" value="1"/>
</dbReference>
<evidence type="ECO:0000313" key="2">
    <source>
        <dbReference type="EMBL" id="ELU05521.1"/>
    </source>
</evidence>
<dbReference type="OrthoDB" id="527209at2759"/>
<sequence>KRSLILKYYDDGHKFITLFPDGTGTVFYPSGRVAITISSVELGLYTYIAQDDTPDQNVLAVFKSDGHAICNYYHHGTVRLHLDQIGGIELDQKGGRRRKWHWKEQIEHVHAPPIQPITFALSPIISVRLKGQESISLTFTYAKYSCRFQVGARLKPISRQPTQIGEVSFKQINLRLRK</sequence>
<dbReference type="Pfam" id="PF14977">
    <property type="entry name" value="FAM194"/>
    <property type="match status" value="1"/>
</dbReference>
<dbReference type="InterPro" id="IPR029281">
    <property type="entry name" value="FAM194_C"/>
</dbReference>
<accession>R7UQ25</accession>
<feature type="domain" description="FAM194 C-terminal" evidence="1">
    <location>
        <begin position="2"/>
        <end position="170"/>
    </location>
</feature>
<protein>
    <recommendedName>
        <fullName evidence="1">FAM194 C-terminal domain-containing protein</fullName>
    </recommendedName>
</protein>
<name>R7UQ25_CAPTE</name>
<gene>
    <name evidence="2" type="ORF">CAPTEDRAFT_184205</name>
</gene>
<dbReference type="EMBL" id="KB301444">
    <property type="protein sequence ID" value="ELU05521.1"/>
    <property type="molecule type" value="Genomic_DNA"/>
</dbReference>
<proteinExistence type="predicted"/>
<evidence type="ECO:0000259" key="1">
    <source>
        <dbReference type="Pfam" id="PF14977"/>
    </source>
</evidence>
<dbReference type="InParanoid" id="R7UQ25"/>
<feature type="non-terminal residue" evidence="2">
    <location>
        <position position="1"/>
    </location>
</feature>
<dbReference type="PANTHER" id="PTHR23093">
    <property type="entry name" value="SIMILAR TO CHROMOSOME 3 OPEN READING FRAME 20"/>
    <property type="match status" value="1"/>
</dbReference>